<protein>
    <recommendedName>
        <fullName evidence="6">NEAT domain-containing protein</fullName>
    </recommendedName>
</protein>
<sequence>MDSKMGKNLNKALISVLSLGMIVSMCSITVNAVETDNVANWVTMYGDNGNNSITPDTVNDAERLINGDIIATGTFDGNKVTGIEQAKGKSDGAVMLYDKNGQIKWETLIGGSAADSFNAVTEANDGSYVAVGVSQSNDGNLANLNKGGKDGIIAKLDSNGTLIKVVTVGGSDADELKAIQPAGDGGFIVAGYSHSTDLDMNGLNKIETDRDAIIVKIDQDLNIEWINRAGGTGGDKAVKKMDEFTSVVANYGDGSYLAVGYSSSSDGDLEGFAHGGKDAFVVKFNENGTKEWVKAFGGTGDDVFNHIIRAHNKKVSTDKTEISSSDIDNGYVLTGTTNSNSGIVGNEEENNVAFTLKIDSNGQVEWTTSLANNSKTTGDYLLAISDGFLAVGTFDTNDQDFTGIKTYGKEDIYIAHYSKDGTCLNISSYGGDGKDNPEGIIPGANDDYIVYGNTNSNSGLFEGKLKGKYDGFLASLAGTTLEQYAEEKYLVPVEAWKANEDSLSMMAPLLYKDAYVEKIGFKYAVTIYFTNATIMGTQVSASTLGEVSYEKNGEMIAVLKDEYDEVTQVKTVTLEVDDLDTPVKLHIDKAMGDIRLSFSSKDMVETTNPPYFAPVEVEQPDFKTSWKVNIGGSDYDYTDDMTVLKNGNIVAVGQSYSNDGDFQNLLKGGSIAYINQYDPKGELLKTLTLGGTEYDSIAYAAKVCGLDDGGFVVSGGYQEGVYVAPTGDFAQLDTAGTVHGQMDTFIAKYDSNSKLIWMSNFSGSANDQVKQIKATDDGGIAVLIETNSNDGDMENQNRGLYDLVIVKYDAHGKKVWQRVLGGKNIETSSSGLDILSDGSFIVAGSLSSKSGDFADVDWYGDIFDCFAAKISATGELLWTKAYGGDRNDYCNSVLATSDGGFILMGNTKSTTDTFAPIGTGYDNAYVLKCNETGETEWVNVIKSSEASEMISAIELEDQYVFIGQSRGTDYDVTGLNKGSMDVFIANYEKNGTLKTIENIGGSKADYASEIMVLNDYQISLLVYSESNDGDFKNLNRGKFDGMLMTYDYRQKADNSTTDKPNQDNVNNQNNSNVIETTNSSIKNSINTGDDSKIIGYSLLGGTMLIILLLTRKKYN</sequence>
<reference evidence="7" key="1">
    <citation type="submission" date="2023-01" db="EMBL/GenBank/DDBJ databases">
        <title>Human gut microbiome strain richness.</title>
        <authorList>
            <person name="Chen-Liaw A."/>
        </authorList>
    </citation>
    <scope>NUCLEOTIDE SEQUENCE</scope>
    <source>
        <strain evidence="7">1001217st2_G6_1001217B_191108</strain>
    </source>
</reference>
<dbReference type="AlphaFoldDB" id="A0AB35IDM0"/>
<evidence type="ECO:0000256" key="5">
    <source>
        <dbReference type="SAM" id="SignalP"/>
    </source>
</evidence>
<evidence type="ECO:0000256" key="2">
    <source>
        <dbReference type="ARBA" id="ARBA00022729"/>
    </source>
</evidence>
<feature type="transmembrane region" description="Helical" evidence="4">
    <location>
        <begin position="1093"/>
        <end position="1110"/>
    </location>
</feature>
<dbReference type="GO" id="GO:0030313">
    <property type="term" value="C:cell envelope"/>
    <property type="evidence" value="ECO:0007669"/>
    <property type="project" value="UniProtKB-SubCell"/>
</dbReference>
<evidence type="ECO:0000313" key="7">
    <source>
        <dbReference type="EMBL" id="MDB7082406.1"/>
    </source>
</evidence>
<dbReference type="RefSeq" id="WP_272018637.1">
    <property type="nucleotide sequence ID" value="NZ_JAQLKE010000002.1"/>
</dbReference>
<name>A0AB35IDM0_9FIRM</name>
<dbReference type="InterPro" id="IPR011047">
    <property type="entry name" value="Quinoprotein_ADH-like_sf"/>
</dbReference>
<evidence type="ECO:0000256" key="3">
    <source>
        <dbReference type="SAM" id="MobiDB-lite"/>
    </source>
</evidence>
<dbReference type="CDD" id="cd06920">
    <property type="entry name" value="NEAT"/>
    <property type="match status" value="1"/>
</dbReference>
<gene>
    <name evidence="7" type="ORF">PM738_01210</name>
</gene>
<comment type="subcellular location">
    <subcellularLocation>
        <location evidence="1">Cell envelope</location>
    </subcellularLocation>
</comment>
<dbReference type="SUPFAM" id="SSF158911">
    <property type="entry name" value="NEAT domain-like"/>
    <property type="match status" value="1"/>
</dbReference>
<evidence type="ECO:0000313" key="8">
    <source>
        <dbReference type="Proteomes" id="UP001211987"/>
    </source>
</evidence>
<feature type="domain" description="NEAT" evidence="6">
    <location>
        <begin position="484"/>
        <end position="625"/>
    </location>
</feature>
<evidence type="ECO:0000256" key="1">
    <source>
        <dbReference type="ARBA" id="ARBA00004196"/>
    </source>
</evidence>
<dbReference type="EMBL" id="JAQLKE010000002">
    <property type="protein sequence ID" value="MDB7082406.1"/>
    <property type="molecule type" value="Genomic_DNA"/>
</dbReference>
<feature type="region of interest" description="Disordered" evidence="3">
    <location>
        <begin position="1052"/>
        <end position="1072"/>
    </location>
</feature>
<feature type="signal peptide" evidence="5">
    <location>
        <begin position="1"/>
        <end position="32"/>
    </location>
</feature>
<proteinExistence type="predicted"/>
<feature type="compositionally biased region" description="Low complexity" evidence="3">
    <location>
        <begin position="1062"/>
        <end position="1072"/>
    </location>
</feature>
<keyword evidence="2 5" id="KW-0732">Signal</keyword>
<evidence type="ECO:0000256" key="4">
    <source>
        <dbReference type="SAM" id="Phobius"/>
    </source>
</evidence>
<dbReference type="PANTHER" id="PTHR42754:SF1">
    <property type="entry name" value="LIPOPROTEIN"/>
    <property type="match status" value="1"/>
</dbReference>
<dbReference type="SUPFAM" id="SSF50998">
    <property type="entry name" value="Quinoprotein alcohol dehydrogenase-like"/>
    <property type="match status" value="3"/>
</dbReference>
<keyword evidence="4" id="KW-1133">Transmembrane helix</keyword>
<keyword evidence="4" id="KW-0472">Membrane</keyword>
<keyword evidence="4" id="KW-0812">Transmembrane</keyword>
<feature type="chain" id="PRO_5044346790" description="NEAT domain-containing protein" evidence="5">
    <location>
        <begin position="33"/>
        <end position="1115"/>
    </location>
</feature>
<dbReference type="Proteomes" id="UP001211987">
    <property type="component" value="Unassembled WGS sequence"/>
</dbReference>
<dbReference type="PANTHER" id="PTHR42754">
    <property type="entry name" value="ENDOGLUCANASE"/>
    <property type="match status" value="1"/>
</dbReference>
<organism evidence="7 8">
    <name type="scientific">Thomasclavelia ramosa</name>
    <dbReference type="NCBI Taxonomy" id="1547"/>
    <lineage>
        <taxon>Bacteria</taxon>
        <taxon>Bacillati</taxon>
        <taxon>Bacillota</taxon>
        <taxon>Erysipelotrichia</taxon>
        <taxon>Erysipelotrichales</taxon>
        <taxon>Coprobacillaceae</taxon>
        <taxon>Thomasclavelia</taxon>
    </lineage>
</organism>
<comment type="caution">
    <text evidence="7">The sequence shown here is derived from an EMBL/GenBank/DDBJ whole genome shotgun (WGS) entry which is preliminary data.</text>
</comment>
<dbReference type="InterPro" id="IPR037250">
    <property type="entry name" value="NEAT_dom_sf"/>
</dbReference>
<evidence type="ECO:0000259" key="6">
    <source>
        <dbReference type="PROSITE" id="PS50978"/>
    </source>
</evidence>
<dbReference type="Gene3D" id="2.60.40.1850">
    <property type="match status" value="1"/>
</dbReference>
<dbReference type="InterPro" id="IPR006635">
    <property type="entry name" value="NEAT_dom"/>
</dbReference>
<accession>A0AB35IDM0</accession>
<dbReference type="PROSITE" id="PS50978">
    <property type="entry name" value="NEAT"/>
    <property type="match status" value="1"/>
</dbReference>